<dbReference type="EC" id="4.6.1.15" evidence="3"/>
<dbReference type="InterPro" id="IPR004007">
    <property type="entry name" value="DhaL_dom"/>
</dbReference>
<feature type="region of interest" description="Disordered" evidence="16">
    <location>
        <begin position="605"/>
        <end position="628"/>
    </location>
</feature>
<evidence type="ECO:0000256" key="7">
    <source>
        <dbReference type="ARBA" id="ARBA00022777"/>
    </source>
</evidence>
<organism evidence="18 19">
    <name type="scientific">Laodelphax striatellus</name>
    <name type="common">Small brown planthopper</name>
    <name type="synonym">Delphax striatella</name>
    <dbReference type="NCBI Taxonomy" id="195883"/>
    <lineage>
        <taxon>Eukaryota</taxon>
        <taxon>Metazoa</taxon>
        <taxon>Ecdysozoa</taxon>
        <taxon>Arthropoda</taxon>
        <taxon>Hexapoda</taxon>
        <taxon>Insecta</taxon>
        <taxon>Pterygota</taxon>
        <taxon>Neoptera</taxon>
        <taxon>Paraneoptera</taxon>
        <taxon>Hemiptera</taxon>
        <taxon>Auchenorrhyncha</taxon>
        <taxon>Fulgoroidea</taxon>
        <taxon>Delphacidae</taxon>
        <taxon>Criomorphinae</taxon>
        <taxon>Laodelphax</taxon>
    </lineage>
</organism>
<keyword evidence="9" id="KW-0170">Cobalt</keyword>
<dbReference type="Gene3D" id="3.40.50.10440">
    <property type="entry name" value="Dihydroxyacetone kinase, domain 1"/>
    <property type="match status" value="1"/>
</dbReference>
<evidence type="ECO:0000256" key="12">
    <source>
        <dbReference type="ARBA" id="ARBA00046681"/>
    </source>
</evidence>
<accession>A0A482WRZ4</accession>
<dbReference type="InParanoid" id="A0A482WRZ4"/>
<evidence type="ECO:0000256" key="14">
    <source>
        <dbReference type="ARBA" id="ARBA00048526"/>
    </source>
</evidence>
<protein>
    <recommendedName>
        <fullName evidence="4">Triokinase/FMN cyclase</fullName>
        <ecNumber evidence="2">2.7.1.28</ecNumber>
        <ecNumber evidence="1">2.7.1.29</ecNumber>
        <ecNumber evidence="3">4.6.1.15</ecNumber>
    </recommendedName>
    <alternativeName>
        <fullName evidence="10">Bifunctional ATP-dependent dihydroxyacetone kinase/FAD-AMP lyase (cyclizing)</fullName>
    </alternativeName>
</protein>
<comment type="subunit">
    <text evidence="12">Homodimer. Interacts with IFIH1 (via the CARD domains), the interaction is inhibited by viral infection.</text>
</comment>
<dbReference type="Gene3D" id="3.30.1180.20">
    <property type="entry name" value="Dihydroxyacetone kinase, domain 2"/>
    <property type="match status" value="1"/>
</dbReference>
<dbReference type="PANTHER" id="PTHR28629:SF4">
    <property type="entry name" value="TRIOKINASE_FMN CYCLASE"/>
    <property type="match status" value="1"/>
</dbReference>
<dbReference type="EMBL" id="QKKF02027168">
    <property type="protein sequence ID" value="RZF36022.1"/>
    <property type="molecule type" value="Genomic_DNA"/>
</dbReference>
<dbReference type="SUPFAM" id="SSF82549">
    <property type="entry name" value="DAK1/DegV-like"/>
    <property type="match status" value="1"/>
</dbReference>
<feature type="domain" description="DhaK" evidence="17">
    <location>
        <begin position="28"/>
        <end position="366"/>
    </location>
</feature>
<dbReference type="PANTHER" id="PTHR28629">
    <property type="entry name" value="TRIOKINASE/FMN CYCLASE"/>
    <property type="match status" value="1"/>
</dbReference>
<dbReference type="InterPro" id="IPR036117">
    <property type="entry name" value="DhaL_dom_sf"/>
</dbReference>
<dbReference type="Pfam" id="PF02734">
    <property type="entry name" value="Dak2"/>
    <property type="match status" value="1"/>
</dbReference>
<evidence type="ECO:0000256" key="3">
    <source>
        <dbReference type="ARBA" id="ARBA00012578"/>
    </source>
</evidence>
<evidence type="ECO:0000256" key="5">
    <source>
        <dbReference type="ARBA" id="ARBA00022679"/>
    </source>
</evidence>
<keyword evidence="7" id="KW-0418">Kinase</keyword>
<evidence type="ECO:0000256" key="1">
    <source>
        <dbReference type="ARBA" id="ARBA00012107"/>
    </source>
</evidence>
<proteinExistence type="predicted"/>
<dbReference type="GO" id="GO:0004371">
    <property type="term" value="F:glycerone kinase activity"/>
    <property type="evidence" value="ECO:0007669"/>
    <property type="project" value="UniProtKB-EC"/>
</dbReference>
<dbReference type="OrthoDB" id="5599713at2759"/>
<dbReference type="InterPro" id="IPR004006">
    <property type="entry name" value="DhaK_dom"/>
</dbReference>
<dbReference type="EC" id="2.7.1.28" evidence="2"/>
<sequence length="628" mass="69673">MADEQCKQLVYRCRTKSTNTEKSCTLFTLDERIDLGLQGLVKANKDLVLLKGQRTILRRDYQNLNHVRLLGGGRAGFEPLYSGFVRPGMLTAVCVGDKHSIPSVQTILSSLRELAINSTKGIIVILQNTIEGKLNFGLAVECAQREGILVKIVLVKDNCLHAEGRKRTGQVGVVLVYKIAAAMAETGKCLEEIHDFCQCVSSSELVTVNIRISSEKITCSQNSDVILDKRPFQCKLISCEVVDDLIQQKVACKILLNRRQELVDLVLKFLFYNPNKQSEYVEGTLVLGPDERVVLLFNNFGSTDDLEMNAIVNEITNELEKREIKIEQIYVGKFMRSNFATFSLTVMKINENILNHLNHPTTVNAWPSTGLFNDSKEIYVEPFLSEPVVPSHIIKELGPILPETTATKIGKVIDTMCLAIISCEDQINRIGNEKFSGNIGTFVKKSAAKIKIELQEGRLNLKSPFSMFKQLSAICSEEMSSQVGTYYGIMLEGCSQAFLEYLRTTAVAPFMWVNALEKGIQAIEHFSEVKLGEQSLLDALYPMLNVLKINPDKIVEAAEAAEISSWKTAGSDSHENYPSVETHIVAIWSRALAEGVNLIQKEGDISKSVSSSCSGDKSDGESDIVILD</sequence>
<dbReference type="GO" id="GO:0019563">
    <property type="term" value="P:glycerol catabolic process"/>
    <property type="evidence" value="ECO:0007669"/>
    <property type="project" value="TreeGrafter"/>
</dbReference>
<keyword evidence="8" id="KW-0067">ATP-binding</keyword>
<evidence type="ECO:0000259" key="17">
    <source>
        <dbReference type="PROSITE" id="PS51481"/>
    </source>
</evidence>
<evidence type="ECO:0000256" key="9">
    <source>
        <dbReference type="ARBA" id="ARBA00023285"/>
    </source>
</evidence>
<evidence type="ECO:0000256" key="15">
    <source>
        <dbReference type="ARBA" id="ARBA00048898"/>
    </source>
</evidence>
<gene>
    <name evidence="18" type="ORF">LSTR_LSTR005838</name>
</gene>
<comment type="caution">
    <text evidence="18">The sequence shown here is derived from an EMBL/GenBank/DDBJ whole genome shotgun (WGS) entry which is preliminary data.</text>
</comment>
<evidence type="ECO:0000256" key="6">
    <source>
        <dbReference type="ARBA" id="ARBA00022741"/>
    </source>
</evidence>
<keyword evidence="19" id="KW-1185">Reference proteome</keyword>
<dbReference type="Pfam" id="PF02733">
    <property type="entry name" value="Dak1"/>
    <property type="match status" value="1"/>
</dbReference>
<comment type="catalytic activity">
    <reaction evidence="15">
        <text>dihydroxyacetone + ATP = dihydroxyacetone phosphate + ADP + H(+)</text>
        <dbReference type="Rhea" id="RHEA:15773"/>
        <dbReference type="ChEBI" id="CHEBI:15378"/>
        <dbReference type="ChEBI" id="CHEBI:16016"/>
        <dbReference type="ChEBI" id="CHEBI:30616"/>
        <dbReference type="ChEBI" id="CHEBI:57642"/>
        <dbReference type="ChEBI" id="CHEBI:456216"/>
        <dbReference type="EC" id="2.7.1.29"/>
    </reaction>
</comment>
<keyword evidence="6" id="KW-0547">Nucleotide-binding</keyword>
<dbReference type="SMR" id="A0A482WRZ4"/>
<evidence type="ECO:0000256" key="10">
    <source>
        <dbReference type="ARBA" id="ARBA00032426"/>
    </source>
</evidence>
<evidence type="ECO:0000256" key="4">
    <source>
        <dbReference type="ARBA" id="ARBA00018932"/>
    </source>
</evidence>
<dbReference type="GO" id="GO:0005524">
    <property type="term" value="F:ATP binding"/>
    <property type="evidence" value="ECO:0007669"/>
    <property type="project" value="UniProtKB-KW"/>
</dbReference>
<evidence type="ECO:0000256" key="2">
    <source>
        <dbReference type="ARBA" id="ARBA00012110"/>
    </source>
</evidence>
<evidence type="ECO:0000256" key="13">
    <source>
        <dbReference type="ARBA" id="ARBA00047974"/>
    </source>
</evidence>
<comment type="catalytic activity">
    <reaction evidence="14">
        <text>FAD = riboflavin cyclic-4',5'-phosphate + AMP + H(+)</text>
        <dbReference type="Rhea" id="RHEA:13729"/>
        <dbReference type="ChEBI" id="CHEBI:15378"/>
        <dbReference type="ChEBI" id="CHEBI:57692"/>
        <dbReference type="ChEBI" id="CHEBI:76202"/>
        <dbReference type="ChEBI" id="CHEBI:456215"/>
        <dbReference type="EC" id="4.6.1.15"/>
    </reaction>
</comment>
<comment type="function">
    <text evidence="11">Catalyzes both the phosphorylation of dihydroxyacetone and of glyceraldehyde, and the splitting of ribonucleoside diphosphate-X compounds among which FAD is the best substrate. Represses IFIH1-mediated cellular antiviral response.</text>
</comment>
<dbReference type="GO" id="GO:0050354">
    <property type="term" value="F:triokinase activity"/>
    <property type="evidence" value="ECO:0007669"/>
    <property type="project" value="UniProtKB-EC"/>
</dbReference>
<evidence type="ECO:0000313" key="19">
    <source>
        <dbReference type="Proteomes" id="UP000291343"/>
    </source>
</evidence>
<comment type="catalytic activity">
    <reaction evidence="13">
        <text>D-glyceraldehyde + ATP = D-glyceraldehyde 3-phosphate + ADP + H(+)</text>
        <dbReference type="Rhea" id="RHEA:13941"/>
        <dbReference type="ChEBI" id="CHEBI:15378"/>
        <dbReference type="ChEBI" id="CHEBI:17378"/>
        <dbReference type="ChEBI" id="CHEBI:30616"/>
        <dbReference type="ChEBI" id="CHEBI:59776"/>
        <dbReference type="ChEBI" id="CHEBI:456216"/>
        <dbReference type="EC" id="2.7.1.28"/>
    </reaction>
</comment>
<evidence type="ECO:0000256" key="16">
    <source>
        <dbReference type="SAM" id="MobiDB-lite"/>
    </source>
</evidence>
<dbReference type="GO" id="GO:0034012">
    <property type="term" value="F:FAD-AMP lyase (cyclizing) activity"/>
    <property type="evidence" value="ECO:0007669"/>
    <property type="project" value="UniProtKB-EC"/>
</dbReference>
<dbReference type="Gene3D" id="1.25.40.340">
    <property type="match status" value="1"/>
</dbReference>
<evidence type="ECO:0000256" key="11">
    <source>
        <dbReference type="ARBA" id="ARBA00045490"/>
    </source>
</evidence>
<dbReference type="InterPro" id="IPR050861">
    <property type="entry name" value="Dihydroxyacetone_Kinase"/>
</dbReference>
<dbReference type="Proteomes" id="UP000291343">
    <property type="component" value="Unassembled WGS sequence"/>
</dbReference>
<evidence type="ECO:0000256" key="8">
    <source>
        <dbReference type="ARBA" id="ARBA00022840"/>
    </source>
</evidence>
<dbReference type="AlphaFoldDB" id="A0A482WRZ4"/>
<dbReference type="GO" id="GO:0005829">
    <property type="term" value="C:cytosol"/>
    <property type="evidence" value="ECO:0007669"/>
    <property type="project" value="TreeGrafter"/>
</dbReference>
<keyword evidence="5" id="KW-0808">Transferase</keyword>
<dbReference type="SUPFAM" id="SSF101473">
    <property type="entry name" value="DhaL-like"/>
    <property type="match status" value="1"/>
</dbReference>
<feature type="compositionally biased region" description="Low complexity" evidence="16">
    <location>
        <begin position="606"/>
        <end position="615"/>
    </location>
</feature>
<dbReference type="EC" id="2.7.1.29" evidence="1"/>
<name>A0A482WRZ4_LAOST</name>
<dbReference type="PROSITE" id="PS51481">
    <property type="entry name" value="DHAK"/>
    <property type="match status" value="1"/>
</dbReference>
<reference evidence="18 19" key="1">
    <citation type="journal article" date="2017" name="Gigascience">
        <title>Genome sequence of the small brown planthopper, Laodelphax striatellus.</title>
        <authorList>
            <person name="Zhu J."/>
            <person name="Jiang F."/>
            <person name="Wang X."/>
            <person name="Yang P."/>
            <person name="Bao Y."/>
            <person name="Zhao W."/>
            <person name="Wang W."/>
            <person name="Lu H."/>
            <person name="Wang Q."/>
            <person name="Cui N."/>
            <person name="Li J."/>
            <person name="Chen X."/>
            <person name="Luo L."/>
            <person name="Yu J."/>
            <person name="Kang L."/>
            <person name="Cui F."/>
        </authorList>
    </citation>
    <scope>NUCLEOTIDE SEQUENCE [LARGE SCALE GENOMIC DNA]</scope>
    <source>
        <strain evidence="18">Lst14</strain>
    </source>
</reference>
<dbReference type="STRING" id="195883.A0A482WRZ4"/>
<evidence type="ECO:0000313" key="18">
    <source>
        <dbReference type="EMBL" id="RZF36022.1"/>
    </source>
</evidence>